<comment type="similarity">
    <text evidence="1">Belongs to the universal stress protein A family.</text>
</comment>
<name>A0A931DM62_9ACTN</name>
<dbReference type="InterPro" id="IPR014729">
    <property type="entry name" value="Rossmann-like_a/b/a_fold"/>
</dbReference>
<dbReference type="RefSeq" id="WP_197011819.1">
    <property type="nucleotide sequence ID" value="NZ_BAABES010000004.1"/>
</dbReference>
<dbReference type="InterPro" id="IPR006016">
    <property type="entry name" value="UspA"/>
</dbReference>
<evidence type="ECO:0000256" key="1">
    <source>
        <dbReference type="ARBA" id="ARBA00008791"/>
    </source>
</evidence>
<dbReference type="EMBL" id="JADOUA010000001">
    <property type="protein sequence ID" value="MBG6089183.1"/>
    <property type="molecule type" value="Genomic_DNA"/>
</dbReference>
<organism evidence="3 4">
    <name type="scientific">Actinomadura viridis</name>
    <dbReference type="NCBI Taxonomy" id="58110"/>
    <lineage>
        <taxon>Bacteria</taxon>
        <taxon>Bacillati</taxon>
        <taxon>Actinomycetota</taxon>
        <taxon>Actinomycetes</taxon>
        <taxon>Streptosporangiales</taxon>
        <taxon>Thermomonosporaceae</taxon>
        <taxon>Actinomadura</taxon>
    </lineage>
</organism>
<feature type="domain" description="UspA" evidence="2">
    <location>
        <begin position="150"/>
        <end position="274"/>
    </location>
</feature>
<dbReference type="PANTHER" id="PTHR46268">
    <property type="entry name" value="STRESS RESPONSE PROTEIN NHAX"/>
    <property type="match status" value="1"/>
</dbReference>
<dbReference type="SUPFAM" id="SSF52402">
    <property type="entry name" value="Adenine nucleotide alpha hydrolases-like"/>
    <property type="match status" value="2"/>
</dbReference>
<gene>
    <name evidence="3" type="ORF">IW256_003296</name>
</gene>
<evidence type="ECO:0000313" key="3">
    <source>
        <dbReference type="EMBL" id="MBG6089183.1"/>
    </source>
</evidence>
<accession>A0A931DM62</accession>
<dbReference type="CDD" id="cd00293">
    <property type="entry name" value="USP-like"/>
    <property type="match status" value="1"/>
</dbReference>
<dbReference type="Gene3D" id="3.40.50.620">
    <property type="entry name" value="HUPs"/>
    <property type="match status" value="2"/>
</dbReference>
<feature type="domain" description="UspA" evidence="2">
    <location>
        <begin position="4"/>
        <end position="137"/>
    </location>
</feature>
<dbReference type="PRINTS" id="PR01438">
    <property type="entry name" value="UNVRSLSTRESS"/>
</dbReference>
<protein>
    <submittedName>
        <fullName evidence="3">Nucleotide-binding universal stress UspA family protein</fullName>
    </submittedName>
</protein>
<sequence>MRYPVVVGIDGSAHAWQGLDWAGEHAELHGLGLRLVHASRVLTRDGAFSEEVHRHLEAERTDLLKEARQYALKQRPGLDVETVLRADEPGHALVTESEDASLVAVGARGIGGFEELLFGSVGLHVAAHAVCPVLVVPRSASHPSGAPAEIVVGVDGRHSETRLLEWAFQEAALRGARLVAVHAMGGEFGSPHQRMVEDLELSEALAGWAERFPDVPVTPVVADRTPAQALVSASEKAALVVVGAHERHGWMGMALGRVNHAVLHHARCPAVVVPAGVPPHE</sequence>
<comment type="caution">
    <text evidence="3">The sequence shown here is derived from an EMBL/GenBank/DDBJ whole genome shotgun (WGS) entry which is preliminary data.</text>
</comment>
<dbReference type="PANTHER" id="PTHR46268:SF6">
    <property type="entry name" value="UNIVERSAL STRESS PROTEIN UP12"/>
    <property type="match status" value="1"/>
</dbReference>
<keyword evidence="4" id="KW-1185">Reference proteome</keyword>
<dbReference type="InterPro" id="IPR006015">
    <property type="entry name" value="Universal_stress_UspA"/>
</dbReference>
<evidence type="ECO:0000313" key="4">
    <source>
        <dbReference type="Proteomes" id="UP000614047"/>
    </source>
</evidence>
<reference evidence="3" key="1">
    <citation type="submission" date="2020-11" db="EMBL/GenBank/DDBJ databases">
        <title>Sequencing the genomes of 1000 actinobacteria strains.</title>
        <authorList>
            <person name="Klenk H.-P."/>
        </authorList>
    </citation>
    <scope>NUCLEOTIDE SEQUENCE</scope>
    <source>
        <strain evidence="3">DSM 43175</strain>
    </source>
</reference>
<proteinExistence type="inferred from homology"/>
<dbReference type="AlphaFoldDB" id="A0A931DM62"/>
<dbReference type="Proteomes" id="UP000614047">
    <property type="component" value="Unassembled WGS sequence"/>
</dbReference>
<evidence type="ECO:0000259" key="2">
    <source>
        <dbReference type="Pfam" id="PF00582"/>
    </source>
</evidence>
<dbReference type="Pfam" id="PF00582">
    <property type="entry name" value="Usp"/>
    <property type="match status" value="2"/>
</dbReference>